<evidence type="ECO:0000313" key="11">
    <source>
        <dbReference type="Proteomes" id="UP000298030"/>
    </source>
</evidence>
<comment type="subcellular location">
    <subcellularLocation>
        <location evidence="1">Endomembrane system</location>
        <topology evidence="1">Multi-pass membrane protein</topology>
    </subcellularLocation>
</comment>
<evidence type="ECO:0000256" key="8">
    <source>
        <dbReference type="SAM" id="Phobius"/>
    </source>
</evidence>
<feature type="transmembrane region" description="Helical" evidence="8">
    <location>
        <begin position="323"/>
        <end position="347"/>
    </location>
</feature>
<feature type="transmembrane region" description="Helical" evidence="8">
    <location>
        <begin position="359"/>
        <end position="380"/>
    </location>
</feature>
<evidence type="ECO:0000256" key="3">
    <source>
        <dbReference type="ARBA" id="ARBA00022448"/>
    </source>
</evidence>
<evidence type="ECO:0000256" key="2">
    <source>
        <dbReference type="ARBA" id="ARBA00008335"/>
    </source>
</evidence>
<keyword evidence="11" id="KW-1185">Reference proteome</keyword>
<feature type="transmembrane region" description="Helical" evidence="8">
    <location>
        <begin position="128"/>
        <end position="147"/>
    </location>
</feature>
<feature type="transmembrane region" description="Helical" evidence="8">
    <location>
        <begin position="189"/>
        <end position="208"/>
    </location>
</feature>
<evidence type="ECO:0000256" key="7">
    <source>
        <dbReference type="SAM" id="MobiDB-lite"/>
    </source>
</evidence>
<accession>A0A4Y7TAA7</accession>
<dbReference type="Proteomes" id="UP000298030">
    <property type="component" value="Unassembled WGS sequence"/>
</dbReference>
<feature type="region of interest" description="Disordered" evidence="7">
    <location>
        <begin position="14"/>
        <end position="49"/>
    </location>
</feature>
<evidence type="ECO:0000256" key="4">
    <source>
        <dbReference type="ARBA" id="ARBA00022692"/>
    </source>
</evidence>
<feature type="transmembrane region" description="Helical" evidence="8">
    <location>
        <begin position="214"/>
        <end position="234"/>
    </location>
</feature>
<dbReference type="CDD" id="cd17502">
    <property type="entry name" value="MFS_Azr1_MDR_like"/>
    <property type="match status" value="1"/>
</dbReference>
<dbReference type="SUPFAM" id="SSF103473">
    <property type="entry name" value="MFS general substrate transporter"/>
    <property type="match status" value="1"/>
</dbReference>
<dbReference type="FunFam" id="1.20.1720.10:FF:000013">
    <property type="entry name" value="Related to multidrug resistance proteins"/>
    <property type="match status" value="1"/>
</dbReference>
<protein>
    <submittedName>
        <fullName evidence="10">Member of the major facilitator superfamily</fullName>
    </submittedName>
</protein>
<keyword evidence="6 8" id="KW-0472">Membrane</keyword>
<evidence type="ECO:0000259" key="9">
    <source>
        <dbReference type="PROSITE" id="PS50850"/>
    </source>
</evidence>
<evidence type="ECO:0000256" key="5">
    <source>
        <dbReference type="ARBA" id="ARBA00022989"/>
    </source>
</evidence>
<name>A0A4Y7TAA7_COPMI</name>
<feature type="transmembrane region" description="Helical" evidence="8">
    <location>
        <begin position="528"/>
        <end position="547"/>
    </location>
</feature>
<dbReference type="PANTHER" id="PTHR23501">
    <property type="entry name" value="MAJOR FACILITATOR SUPERFAMILY"/>
    <property type="match status" value="1"/>
</dbReference>
<gene>
    <name evidence="10" type="ORF">FA13DRAFT_1688276</name>
</gene>
<organism evidence="10 11">
    <name type="scientific">Coprinellus micaceus</name>
    <name type="common">Glistening ink-cap mushroom</name>
    <name type="synonym">Coprinus micaceus</name>
    <dbReference type="NCBI Taxonomy" id="71717"/>
    <lineage>
        <taxon>Eukaryota</taxon>
        <taxon>Fungi</taxon>
        <taxon>Dikarya</taxon>
        <taxon>Basidiomycota</taxon>
        <taxon>Agaricomycotina</taxon>
        <taxon>Agaricomycetes</taxon>
        <taxon>Agaricomycetidae</taxon>
        <taxon>Agaricales</taxon>
        <taxon>Agaricineae</taxon>
        <taxon>Psathyrellaceae</taxon>
        <taxon>Coprinellus</taxon>
    </lineage>
</organism>
<dbReference type="EMBL" id="QPFP01000020">
    <property type="protein sequence ID" value="TEB31060.1"/>
    <property type="molecule type" value="Genomic_DNA"/>
</dbReference>
<dbReference type="GO" id="GO:0015174">
    <property type="term" value="F:basic amino acid transmembrane transporter activity"/>
    <property type="evidence" value="ECO:0007669"/>
    <property type="project" value="TreeGrafter"/>
</dbReference>
<feature type="transmembrane region" description="Helical" evidence="8">
    <location>
        <begin position="153"/>
        <end position="177"/>
    </location>
</feature>
<dbReference type="InterPro" id="IPR020846">
    <property type="entry name" value="MFS_dom"/>
</dbReference>
<evidence type="ECO:0000313" key="10">
    <source>
        <dbReference type="EMBL" id="TEB31060.1"/>
    </source>
</evidence>
<dbReference type="InterPro" id="IPR036259">
    <property type="entry name" value="MFS_trans_sf"/>
</dbReference>
<dbReference type="Pfam" id="PF07690">
    <property type="entry name" value="MFS_1"/>
    <property type="match status" value="1"/>
</dbReference>
<reference evidence="10 11" key="1">
    <citation type="journal article" date="2019" name="Nat. Ecol. Evol.">
        <title>Megaphylogeny resolves global patterns of mushroom evolution.</title>
        <authorList>
            <person name="Varga T."/>
            <person name="Krizsan K."/>
            <person name="Foldi C."/>
            <person name="Dima B."/>
            <person name="Sanchez-Garcia M."/>
            <person name="Sanchez-Ramirez S."/>
            <person name="Szollosi G.J."/>
            <person name="Szarkandi J.G."/>
            <person name="Papp V."/>
            <person name="Albert L."/>
            <person name="Andreopoulos W."/>
            <person name="Angelini C."/>
            <person name="Antonin V."/>
            <person name="Barry K.W."/>
            <person name="Bougher N.L."/>
            <person name="Buchanan P."/>
            <person name="Buyck B."/>
            <person name="Bense V."/>
            <person name="Catcheside P."/>
            <person name="Chovatia M."/>
            <person name="Cooper J."/>
            <person name="Damon W."/>
            <person name="Desjardin D."/>
            <person name="Finy P."/>
            <person name="Geml J."/>
            <person name="Haridas S."/>
            <person name="Hughes K."/>
            <person name="Justo A."/>
            <person name="Karasinski D."/>
            <person name="Kautmanova I."/>
            <person name="Kiss B."/>
            <person name="Kocsube S."/>
            <person name="Kotiranta H."/>
            <person name="LaButti K.M."/>
            <person name="Lechner B.E."/>
            <person name="Liimatainen K."/>
            <person name="Lipzen A."/>
            <person name="Lukacs Z."/>
            <person name="Mihaltcheva S."/>
            <person name="Morgado L.N."/>
            <person name="Niskanen T."/>
            <person name="Noordeloos M.E."/>
            <person name="Ohm R.A."/>
            <person name="Ortiz-Santana B."/>
            <person name="Ovrebo C."/>
            <person name="Racz N."/>
            <person name="Riley R."/>
            <person name="Savchenko A."/>
            <person name="Shiryaev A."/>
            <person name="Soop K."/>
            <person name="Spirin V."/>
            <person name="Szebenyi C."/>
            <person name="Tomsovsky M."/>
            <person name="Tulloss R.E."/>
            <person name="Uehling J."/>
            <person name="Grigoriev I.V."/>
            <person name="Vagvolgyi C."/>
            <person name="Papp T."/>
            <person name="Martin F.M."/>
            <person name="Miettinen O."/>
            <person name="Hibbett D.S."/>
            <person name="Nagy L.G."/>
        </authorList>
    </citation>
    <scope>NUCLEOTIDE SEQUENCE [LARGE SCALE GENOMIC DNA]</scope>
    <source>
        <strain evidence="10 11">FP101781</strain>
    </source>
</reference>
<comment type="similarity">
    <text evidence="2">Belongs to the major facilitator superfamily.</text>
</comment>
<keyword evidence="3" id="KW-0813">Transport</keyword>
<evidence type="ECO:0000256" key="6">
    <source>
        <dbReference type="ARBA" id="ARBA00023136"/>
    </source>
</evidence>
<dbReference type="InterPro" id="IPR011701">
    <property type="entry name" value="MFS"/>
</dbReference>
<keyword evidence="4 8" id="KW-0812">Transmembrane</keyword>
<dbReference type="GO" id="GO:0000329">
    <property type="term" value="C:fungal-type vacuole membrane"/>
    <property type="evidence" value="ECO:0007669"/>
    <property type="project" value="TreeGrafter"/>
</dbReference>
<dbReference type="OrthoDB" id="3437016at2759"/>
<feature type="domain" description="Major facilitator superfamily (MFS) profile" evidence="9">
    <location>
        <begin position="63"/>
        <end position="552"/>
    </location>
</feature>
<feature type="transmembrane region" description="Helical" evidence="8">
    <location>
        <begin position="60"/>
        <end position="88"/>
    </location>
</feature>
<sequence>MTAEETSALLGLENGSTTKYGADGHSPAPGDAAGANHESSAAGGGGDVEQQELEPNAKTYLTIIIPMAIGIFLCAMDGTIVVSSYAAIGSELNQLQNTSWIATSYLLTVTSFQPLYGKLSDIFGRKSCLLFSYVIFAVGCLLCGLSRNMTELVAARAFSGIGGGGMQTIVSIIVSDVVPLRARGTWQGVLNIIWATGNAVGASAGGVLADTIGWRWAFLLQVPIALLAFVSVTLSLHLPTRDTEDFYAKLRRVDFLGAITLICTVFFLLLGLDRGGNIGWQDTTAQYSLTAFVVFGSIFAFIEMEWAREPFAPKRIIVNRSLIASYLVNFFGIASAFAVLFHIPLYLQAVHSKTATETSVWLIVCTLGAVAGSLAGGLVIQATGKYYWLTVSAYVMHFVGIVVLTLTCGVWVTSIAFITLGLLVSSIGNSTGVTTSLVSLIANAGPEDQAIATAVSYLFRSLGSVVGLSMGSTIVQMVLRSTLLKRLDGGQDVDEIVRRVRESLTYLEELEPATRDIVRGSYETALQATFWFSVVVAGLCLFSSLWIKEKPLPAKK</sequence>
<feature type="transmembrane region" description="Helical" evidence="8">
    <location>
        <begin position="387"/>
        <end position="412"/>
    </location>
</feature>
<proteinExistence type="inferred from homology"/>
<evidence type="ECO:0000256" key="1">
    <source>
        <dbReference type="ARBA" id="ARBA00004127"/>
    </source>
</evidence>
<dbReference type="Gene3D" id="1.20.1250.20">
    <property type="entry name" value="MFS general substrate transporter like domains"/>
    <property type="match status" value="2"/>
</dbReference>
<dbReference type="PROSITE" id="PS50850">
    <property type="entry name" value="MFS"/>
    <property type="match status" value="1"/>
</dbReference>
<feature type="transmembrane region" description="Helical" evidence="8">
    <location>
        <begin position="418"/>
        <end position="445"/>
    </location>
</feature>
<dbReference type="GO" id="GO:0012505">
    <property type="term" value="C:endomembrane system"/>
    <property type="evidence" value="ECO:0007669"/>
    <property type="project" value="UniProtKB-SubCell"/>
</dbReference>
<dbReference type="STRING" id="71717.A0A4Y7TAA7"/>
<comment type="caution">
    <text evidence="10">The sequence shown here is derived from an EMBL/GenBank/DDBJ whole genome shotgun (WGS) entry which is preliminary data.</text>
</comment>
<dbReference type="PANTHER" id="PTHR23501:SF84">
    <property type="entry name" value="VACUOLAR MEMBRANE AMINO ACID UPTAKE TRANSPORTER FNX2"/>
    <property type="match status" value="1"/>
</dbReference>
<feature type="transmembrane region" description="Helical" evidence="8">
    <location>
        <begin position="255"/>
        <end position="272"/>
    </location>
</feature>
<feature type="transmembrane region" description="Helical" evidence="8">
    <location>
        <begin position="457"/>
        <end position="479"/>
    </location>
</feature>
<keyword evidence="5 8" id="KW-1133">Transmembrane helix</keyword>
<feature type="transmembrane region" description="Helical" evidence="8">
    <location>
        <begin position="284"/>
        <end position="302"/>
    </location>
</feature>
<dbReference type="AlphaFoldDB" id="A0A4Y7TAA7"/>